<organism evidence="1 2">
    <name type="scientific">Ovis ammon polii</name>
    <dbReference type="NCBI Taxonomy" id="230172"/>
    <lineage>
        <taxon>Eukaryota</taxon>
        <taxon>Metazoa</taxon>
        <taxon>Chordata</taxon>
        <taxon>Craniata</taxon>
        <taxon>Vertebrata</taxon>
        <taxon>Euteleostomi</taxon>
        <taxon>Mammalia</taxon>
        <taxon>Eutheria</taxon>
        <taxon>Laurasiatheria</taxon>
        <taxon>Artiodactyla</taxon>
        <taxon>Ruminantia</taxon>
        <taxon>Pecora</taxon>
        <taxon>Bovidae</taxon>
        <taxon>Caprinae</taxon>
        <taxon>Ovis</taxon>
    </lineage>
</organism>
<name>A0AAD4URE7_OVIAM</name>
<gene>
    <name evidence="1" type="ORF">MG293_001469</name>
</gene>
<dbReference type="AlphaFoldDB" id="A0AAD4URE7"/>
<evidence type="ECO:0000313" key="1">
    <source>
        <dbReference type="EMBL" id="KAI4549139.1"/>
    </source>
</evidence>
<sequence length="93" mass="10088">MRSLLLLSRFSRVRLCATPETAAHQDPPFLGFSRQEHWSGLSFPSPGDLPYPGIKPTSLASPVSAGGFFAAEPPGKPLMTLLLLLLLSRFSHV</sequence>
<dbReference type="EMBL" id="JAKZEL010000001">
    <property type="protein sequence ID" value="KAI4549139.1"/>
    <property type="molecule type" value="Genomic_DNA"/>
</dbReference>
<protein>
    <submittedName>
        <fullName evidence="1">Uncharacterized protein</fullName>
    </submittedName>
</protein>
<evidence type="ECO:0000313" key="2">
    <source>
        <dbReference type="Proteomes" id="UP001214576"/>
    </source>
</evidence>
<keyword evidence="2" id="KW-1185">Reference proteome</keyword>
<accession>A0AAD4URE7</accession>
<reference evidence="1" key="1">
    <citation type="submission" date="2022-03" db="EMBL/GenBank/DDBJ databases">
        <title>Genomic analyses of argali, domestic sheep and their hybrids provide insights into chromosomal evolution, heterosis and genetic basis of agronomic traits.</title>
        <authorList>
            <person name="Li M."/>
        </authorList>
    </citation>
    <scope>NUCLEOTIDE SEQUENCE</scope>
    <source>
        <strain evidence="1">CAU-MHL-2022a</strain>
        <tissue evidence="1">Skin</tissue>
    </source>
</reference>
<dbReference type="Proteomes" id="UP001214576">
    <property type="component" value="Unassembled WGS sequence"/>
</dbReference>
<comment type="caution">
    <text evidence="1">The sequence shown here is derived from an EMBL/GenBank/DDBJ whole genome shotgun (WGS) entry which is preliminary data.</text>
</comment>
<proteinExistence type="predicted"/>